<dbReference type="InterPro" id="IPR016187">
    <property type="entry name" value="CTDL_fold"/>
</dbReference>
<protein>
    <submittedName>
        <fullName evidence="3">Sulphatase-modifying factor protein</fullName>
    </submittedName>
</protein>
<reference key="2">
    <citation type="submission" date="2011-04" db="EMBL/GenBank/DDBJ databases">
        <title>Complete sequence of chromosome of Haliscomenobacter hydrossis DSM 1100.</title>
        <authorList>
            <consortium name="US DOE Joint Genome Institute (JGI-PGF)"/>
            <person name="Lucas S."/>
            <person name="Han J."/>
            <person name="Lapidus A."/>
            <person name="Bruce D."/>
            <person name="Goodwin L."/>
            <person name="Pitluck S."/>
            <person name="Peters L."/>
            <person name="Kyrpides N."/>
            <person name="Mavromatis K."/>
            <person name="Ivanova N."/>
            <person name="Ovchinnikova G."/>
            <person name="Pagani I."/>
            <person name="Daligault H."/>
            <person name="Detter J.C."/>
            <person name="Han C."/>
            <person name="Land M."/>
            <person name="Hauser L."/>
            <person name="Markowitz V."/>
            <person name="Cheng J.-F."/>
            <person name="Hugenholtz P."/>
            <person name="Woyke T."/>
            <person name="Wu D."/>
            <person name="Verbarg S."/>
            <person name="Frueling A."/>
            <person name="Brambilla E."/>
            <person name="Klenk H.-P."/>
            <person name="Eisen J.A."/>
        </authorList>
    </citation>
    <scope>NUCLEOTIDE SEQUENCE</scope>
    <source>
        <strain>DSM 1100</strain>
    </source>
</reference>
<evidence type="ECO:0000256" key="1">
    <source>
        <dbReference type="SAM" id="SignalP"/>
    </source>
</evidence>
<dbReference type="RefSeq" id="WP_013765243.1">
    <property type="nucleotide sequence ID" value="NC_015510.1"/>
</dbReference>
<reference evidence="3 4" key="1">
    <citation type="journal article" date="2011" name="Stand. Genomic Sci.">
        <title>Complete genome sequence of Haliscomenobacter hydrossis type strain (O).</title>
        <authorList>
            <consortium name="US DOE Joint Genome Institute (JGI-PGF)"/>
            <person name="Daligault H."/>
            <person name="Lapidus A."/>
            <person name="Zeytun A."/>
            <person name="Nolan M."/>
            <person name="Lucas S."/>
            <person name="Del Rio T.G."/>
            <person name="Tice H."/>
            <person name="Cheng J.F."/>
            <person name="Tapia R."/>
            <person name="Han C."/>
            <person name="Goodwin L."/>
            <person name="Pitluck S."/>
            <person name="Liolios K."/>
            <person name="Pagani I."/>
            <person name="Ivanova N."/>
            <person name="Huntemann M."/>
            <person name="Mavromatis K."/>
            <person name="Mikhailova N."/>
            <person name="Pati A."/>
            <person name="Chen A."/>
            <person name="Palaniappan K."/>
            <person name="Land M."/>
            <person name="Hauser L."/>
            <person name="Brambilla E.M."/>
            <person name="Rohde M."/>
            <person name="Verbarg S."/>
            <person name="Goker M."/>
            <person name="Bristow J."/>
            <person name="Eisen J.A."/>
            <person name="Markowitz V."/>
            <person name="Hugenholtz P."/>
            <person name="Kyrpides N.C."/>
            <person name="Klenk H.P."/>
            <person name="Woyke T."/>
        </authorList>
    </citation>
    <scope>NUCLEOTIDE SEQUENCE [LARGE SCALE GENOMIC DNA]</scope>
    <source>
        <strain evidence="4">ATCC 27775 / DSM 1100 / LMG 10767 / O</strain>
    </source>
</reference>
<evidence type="ECO:0000313" key="4">
    <source>
        <dbReference type="Proteomes" id="UP000008461"/>
    </source>
</evidence>
<dbReference type="OrthoDB" id="9768004at2"/>
<dbReference type="SUPFAM" id="SSF56436">
    <property type="entry name" value="C-type lectin-like"/>
    <property type="match status" value="1"/>
</dbReference>
<dbReference type="STRING" id="760192.Halhy_2830"/>
<gene>
    <name evidence="3" type="ordered locus">Halhy_2830</name>
</gene>
<feature type="domain" description="Sulfatase-modifying factor enzyme-like" evidence="2">
    <location>
        <begin position="66"/>
        <end position="367"/>
    </location>
</feature>
<dbReference type="HOGENOM" id="CLU_012431_4_0_10"/>
<keyword evidence="1" id="KW-0732">Signal</keyword>
<evidence type="ECO:0000259" key="2">
    <source>
        <dbReference type="Pfam" id="PF03781"/>
    </source>
</evidence>
<dbReference type="eggNOG" id="COG1262">
    <property type="taxonomic scope" value="Bacteria"/>
</dbReference>
<dbReference type="Gene3D" id="3.90.1580.10">
    <property type="entry name" value="paralog of FGE (formylglycine-generating enzyme)"/>
    <property type="match status" value="1"/>
</dbReference>
<sequence>MQSGNKTYLGLFIFLCLLLQTCHQANVEQTMLDLDGYLARAPEKYEANYLKEAKAIKTAPLQAKNLTNMVWIPGGTFTMGGADPQALQDEKHLHEVHIDGFWMDVSEVTNAQFQEFVTATGYLTQAERNPEAQRMMMPGIAIDSLPKVPYSWCFQSPKNQYGRLQPEDWWTAVPGADWQHPQGSGSSIVGKENHPVVHVSWYDAIAYCKWAGKRLATEAEWEYAARGGYDKNSYPWGDVLNFKKANYWQGDFPSLFLNRDGFVKTAPVKHFAPNPYGLYDMAGNVWEWCLDWYDFDYYVQGKRAKIVSNPLGPKISADPDAKDAPLKVIRGGSFLCSESYCSGYRVSTRMKSAPCTGSEHAGFRCVRN</sequence>
<dbReference type="Proteomes" id="UP000008461">
    <property type="component" value="Chromosome"/>
</dbReference>
<organism evidence="3 4">
    <name type="scientific">Haliscomenobacter hydrossis (strain ATCC 27775 / DSM 1100 / LMG 10767 / O)</name>
    <dbReference type="NCBI Taxonomy" id="760192"/>
    <lineage>
        <taxon>Bacteria</taxon>
        <taxon>Pseudomonadati</taxon>
        <taxon>Bacteroidota</taxon>
        <taxon>Saprospiria</taxon>
        <taxon>Saprospirales</taxon>
        <taxon>Haliscomenobacteraceae</taxon>
        <taxon>Haliscomenobacter</taxon>
    </lineage>
</organism>
<dbReference type="InterPro" id="IPR042095">
    <property type="entry name" value="SUMF_sf"/>
</dbReference>
<dbReference type="PANTHER" id="PTHR23150:SF19">
    <property type="entry name" value="FORMYLGLYCINE-GENERATING ENZYME"/>
    <property type="match status" value="1"/>
</dbReference>
<dbReference type="GO" id="GO:0120147">
    <property type="term" value="F:formylglycine-generating oxidase activity"/>
    <property type="evidence" value="ECO:0007669"/>
    <property type="project" value="TreeGrafter"/>
</dbReference>
<accession>F4L337</accession>
<dbReference type="InterPro" id="IPR005532">
    <property type="entry name" value="SUMF_dom"/>
</dbReference>
<dbReference type="Pfam" id="PF03781">
    <property type="entry name" value="FGE-sulfatase"/>
    <property type="match status" value="1"/>
</dbReference>
<feature type="signal peptide" evidence="1">
    <location>
        <begin position="1"/>
        <end position="25"/>
    </location>
</feature>
<dbReference type="AlphaFoldDB" id="F4L337"/>
<keyword evidence="4" id="KW-1185">Reference proteome</keyword>
<dbReference type="PANTHER" id="PTHR23150">
    <property type="entry name" value="SULFATASE MODIFYING FACTOR 1, 2"/>
    <property type="match status" value="1"/>
</dbReference>
<proteinExistence type="predicted"/>
<evidence type="ECO:0000313" key="3">
    <source>
        <dbReference type="EMBL" id="AEE50696.1"/>
    </source>
</evidence>
<dbReference type="KEGG" id="hhy:Halhy_2830"/>
<dbReference type="InterPro" id="IPR051043">
    <property type="entry name" value="Sulfatase_Mod_Factor_Kinase"/>
</dbReference>
<feature type="chain" id="PRO_5003310635" evidence="1">
    <location>
        <begin position="26"/>
        <end position="368"/>
    </location>
</feature>
<dbReference type="EMBL" id="CP002691">
    <property type="protein sequence ID" value="AEE50696.1"/>
    <property type="molecule type" value="Genomic_DNA"/>
</dbReference>
<name>F4L337_HALH1</name>